<comment type="caution">
    <text evidence="2">The sequence shown here is derived from an EMBL/GenBank/DDBJ whole genome shotgun (WGS) entry which is preliminary data.</text>
</comment>
<organism evidence="2 3">
    <name type="scientific">Kribbella koreensis</name>
    <dbReference type="NCBI Taxonomy" id="57909"/>
    <lineage>
        <taxon>Bacteria</taxon>
        <taxon>Bacillati</taxon>
        <taxon>Actinomycetota</taxon>
        <taxon>Actinomycetes</taxon>
        <taxon>Propionibacteriales</taxon>
        <taxon>Kribbellaceae</taxon>
        <taxon>Kribbella</taxon>
    </lineage>
</organism>
<evidence type="ECO:0000313" key="2">
    <source>
        <dbReference type="EMBL" id="GAA0960772.1"/>
    </source>
</evidence>
<feature type="compositionally biased region" description="Polar residues" evidence="1">
    <location>
        <begin position="48"/>
        <end position="74"/>
    </location>
</feature>
<keyword evidence="3" id="KW-1185">Reference proteome</keyword>
<dbReference type="EMBL" id="BAAAHK010000022">
    <property type="protein sequence ID" value="GAA0960772.1"/>
    <property type="molecule type" value="Genomic_DNA"/>
</dbReference>
<reference evidence="3" key="1">
    <citation type="journal article" date="2019" name="Int. J. Syst. Evol. Microbiol.">
        <title>The Global Catalogue of Microorganisms (GCM) 10K type strain sequencing project: providing services to taxonomists for standard genome sequencing and annotation.</title>
        <authorList>
            <consortium name="The Broad Institute Genomics Platform"/>
            <consortium name="The Broad Institute Genome Sequencing Center for Infectious Disease"/>
            <person name="Wu L."/>
            <person name="Ma J."/>
        </authorList>
    </citation>
    <scope>NUCLEOTIDE SEQUENCE [LARGE SCALE GENOMIC DNA]</scope>
    <source>
        <strain evidence="3">JCM 10977</strain>
    </source>
</reference>
<proteinExistence type="predicted"/>
<dbReference type="Proteomes" id="UP001500542">
    <property type="component" value="Unassembled WGS sequence"/>
</dbReference>
<gene>
    <name evidence="2" type="ORF">GCM10009554_76240</name>
</gene>
<protein>
    <submittedName>
        <fullName evidence="2">Uncharacterized protein</fullName>
    </submittedName>
</protein>
<feature type="region of interest" description="Disordered" evidence="1">
    <location>
        <begin position="46"/>
        <end position="77"/>
    </location>
</feature>
<evidence type="ECO:0000256" key="1">
    <source>
        <dbReference type="SAM" id="MobiDB-lite"/>
    </source>
</evidence>
<accession>A0ABP4C5I1</accession>
<sequence>MTFVYQPMHEVCRHPEVGYAWGVKNIRFVLLAAAAGLIMTGCGDDSSAGGTPSASTNPSTPIASLPSPSTTTGNGLPLTVSRTGGFAGFNDQVVVGTDGVASVSSMGKAPGKCKLETGFLNTLTDAVKQVDWASVGVTKPTVRHPDDMIIAVSASGGLARLDDPKLKPLVAPVGTLLTEATKPGGLCKPV</sequence>
<evidence type="ECO:0000313" key="3">
    <source>
        <dbReference type="Proteomes" id="UP001500542"/>
    </source>
</evidence>
<name>A0ABP4C5I1_9ACTN</name>